<sequence>MHKRNWSNWLSCLLLICATGVACAAPAKPDPAAILRAKYASLAEQLRQNQFKRPLVLESAETPNHLKGDIYAIVDYPFGAVSTGLDNPDHWCDVLLLHINTKYCHAMTGQGGTTLRVNIGRKTPEKLSIVPRVELDYSVAAATPEYFEIVLYAKDGPLGTSDYRILLEAVALPNSKTFLHLTYSYAMNFTGRVAMQTYLVTIGRDKVGFTVIGKQADGQPEYIGGVRGLVERNTMRYYLAIDTFLGAARAAPAARFEKCLQAWFTAVERYPRQLHEIDRDAYLEMKRAEYLRQQTVY</sequence>
<evidence type="ECO:0000313" key="3">
    <source>
        <dbReference type="Proteomes" id="UP000502260"/>
    </source>
</evidence>
<protein>
    <submittedName>
        <fullName evidence="2">Uncharacterized protein</fullName>
    </submittedName>
</protein>
<dbReference type="AlphaFoldDB" id="A0A6F8VBJ8"/>
<feature type="chain" id="PRO_5026045373" evidence="1">
    <location>
        <begin position="25"/>
        <end position="297"/>
    </location>
</feature>
<evidence type="ECO:0000256" key="1">
    <source>
        <dbReference type="SAM" id="SignalP"/>
    </source>
</evidence>
<organism evidence="2 3">
    <name type="scientific">Sulfurimicrobium lacus</name>
    <dbReference type="NCBI Taxonomy" id="2715678"/>
    <lineage>
        <taxon>Bacteria</taxon>
        <taxon>Pseudomonadati</taxon>
        <taxon>Pseudomonadota</taxon>
        <taxon>Betaproteobacteria</taxon>
        <taxon>Nitrosomonadales</taxon>
        <taxon>Sulfuricellaceae</taxon>
        <taxon>Sulfurimicrobium</taxon>
    </lineage>
</organism>
<accession>A0A6F8VBJ8</accession>
<dbReference type="PROSITE" id="PS51257">
    <property type="entry name" value="PROKAR_LIPOPROTEIN"/>
    <property type="match status" value="1"/>
</dbReference>
<feature type="signal peptide" evidence="1">
    <location>
        <begin position="1"/>
        <end position="24"/>
    </location>
</feature>
<evidence type="ECO:0000313" key="2">
    <source>
        <dbReference type="EMBL" id="BCB27213.1"/>
    </source>
</evidence>
<proteinExistence type="predicted"/>
<dbReference type="Proteomes" id="UP000502260">
    <property type="component" value="Chromosome"/>
</dbReference>
<keyword evidence="3" id="KW-1185">Reference proteome</keyword>
<name>A0A6F8VBJ8_9PROT</name>
<reference evidence="3" key="1">
    <citation type="submission" date="2020-03" db="EMBL/GenBank/DDBJ databases">
        <title>Complete genome sequence of sulfur-oxidizing bacterium skT11.</title>
        <authorList>
            <person name="Kanda M."/>
            <person name="Kojima H."/>
            <person name="Fukui M."/>
        </authorList>
    </citation>
    <scope>NUCLEOTIDE SEQUENCE [LARGE SCALE GENOMIC DNA]</scope>
    <source>
        <strain evidence="3">skT11</strain>
    </source>
</reference>
<keyword evidence="1" id="KW-0732">Signal</keyword>
<gene>
    <name evidence="2" type="ORF">SKTS_20990</name>
</gene>
<dbReference type="RefSeq" id="WP_173064436.1">
    <property type="nucleotide sequence ID" value="NZ_AP022853.1"/>
</dbReference>
<dbReference type="KEGG" id="slac:SKTS_20990"/>
<dbReference type="EMBL" id="AP022853">
    <property type="protein sequence ID" value="BCB27213.1"/>
    <property type="molecule type" value="Genomic_DNA"/>
</dbReference>